<gene>
    <name evidence="2" type="ORF">OS493_021297</name>
</gene>
<evidence type="ECO:0000313" key="3">
    <source>
        <dbReference type="Proteomes" id="UP001163046"/>
    </source>
</evidence>
<evidence type="ECO:0000313" key="2">
    <source>
        <dbReference type="EMBL" id="KAJ7378715.1"/>
    </source>
</evidence>
<evidence type="ECO:0000256" key="1">
    <source>
        <dbReference type="SAM" id="MobiDB-lite"/>
    </source>
</evidence>
<reference evidence="2" key="1">
    <citation type="submission" date="2023-01" db="EMBL/GenBank/DDBJ databases">
        <title>Genome assembly of the deep-sea coral Lophelia pertusa.</title>
        <authorList>
            <person name="Herrera S."/>
            <person name="Cordes E."/>
        </authorList>
    </citation>
    <scope>NUCLEOTIDE SEQUENCE</scope>
    <source>
        <strain evidence="2">USNM1676648</strain>
        <tissue evidence="2">Polyp</tissue>
    </source>
</reference>
<name>A0A9W9ZCA7_9CNID</name>
<sequence>MNNELQRQERKASDHRAMRGQAVLRNNDLANRQSSKDVLQVKNRTVDQPGKRQPEPRSGLSSTSYKAPAVKSIEDGLSQKKMNTGARSKPAAELTKLVVYDKVTALLDRNPVKQV</sequence>
<keyword evidence="3" id="KW-1185">Reference proteome</keyword>
<proteinExistence type="predicted"/>
<protein>
    <submittedName>
        <fullName evidence="2">Uncharacterized protein</fullName>
    </submittedName>
</protein>
<feature type="compositionally biased region" description="Polar residues" evidence="1">
    <location>
        <begin position="28"/>
        <end position="37"/>
    </location>
</feature>
<comment type="caution">
    <text evidence="2">The sequence shown here is derived from an EMBL/GenBank/DDBJ whole genome shotgun (WGS) entry which is preliminary data.</text>
</comment>
<accession>A0A9W9ZCA7</accession>
<feature type="region of interest" description="Disordered" evidence="1">
    <location>
        <begin position="1"/>
        <end position="90"/>
    </location>
</feature>
<feature type="compositionally biased region" description="Basic and acidic residues" evidence="1">
    <location>
        <begin position="1"/>
        <end position="17"/>
    </location>
</feature>
<dbReference type="Proteomes" id="UP001163046">
    <property type="component" value="Unassembled WGS sequence"/>
</dbReference>
<dbReference type="EMBL" id="MU826363">
    <property type="protein sequence ID" value="KAJ7378715.1"/>
    <property type="molecule type" value="Genomic_DNA"/>
</dbReference>
<dbReference type="AlphaFoldDB" id="A0A9W9ZCA7"/>
<organism evidence="2 3">
    <name type="scientific">Desmophyllum pertusum</name>
    <dbReference type="NCBI Taxonomy" id="174260"/>
    <lineage>
        <taxon>Eukaryota</taxon>
        <taxon>Metazoa</taxon>
        <taxon>Cnidaria</taxon>
        <taxon>Anthozoa</taxon>
        <taxon>Hexacorallia</taxon>
        <taxon>Scleractinia</taxon>
        <taxon>Caryophylliina</taxon>
        <taxon>Caryophylliidae</taxon>
        <taxon>Desmophyllum</taxon>
    </lineage>
</organism>